<name>A0A0C2XQS4_HEBCY</name>
<keyword evidence="1" id="KW-0812">Transmembrane</keyword>
<dbReference type="Proteomes" id="UP000053424">
    <property type="component" value="Unassembled WGS sequence"/>
</dbReference>
<keyword evidence="1" id="KW-1133">Transmembrane helix</keyword>
<protein>
    <submittedName>
        <fullName evidence="2">Uncharacterized protein</fullName>
    </submittedName>
</protein>
<dbReference type="EMBL" id="KN831784">
    <property type="protein sequence ID" value="KIM39968.1"/>
    <property type="molecule type" value="Genomic_DNA"/>
</dbReference>
<sequence>MLHIFRRRSIPAHPHLPSVRFLFTVLVFCSSDHRSLVCYRFPHRERPLSMFSIPFVRLIYTILIGSYISASRKRFFPSPTGEDNHGNKRKRIANSVIKKGWIVNGAIREMDTNRCYYLDPWTQNESSRCLNAVSTHQLALLWGARASGKTTRLLWLRDKLEAQGYWAL</sequence>
<proteinExistence type="predicted"/>
<organism evidence="2 3">
    <name type="scientific">Hebeloma cylindrosporum</name>
    <dbReference type="NCBI Taxonomy" id="76867"/>
    <lineage>
        <taxon>Eukaryota</taxon>
        <taxon>Fungi</taxon>
        <taxon>Dikarya</taxon>
        <taxon>Basidiomycota</taxon>
        <taxon>Agaricomycotina</taxon>
        <taxon>Agaricomycetes</taxon>
        <taxon>Agaricomycetidae</taxon>
        <taxon>Agaricales</taxon>
        <taxon>Agaricineae</taxon>
        <taxon>Hymenogastraceae</taxon>
        <taxon>Hebeloma</taxon>
    </lineage>
</organism>
<feature type="transmembrane region" description="Helical" evidence="1">
    <location>
        <begin position="48"/>
        <end position="68"/>
    </location>
</feature>
<reference evidence="2 3" key="1">
    <citation type="submission" date="2014-04" db="EMBL/GenBank/DDBJ databases">
        <authorList>
            <consortium name="DOE Joint Genome Institute"/>
            <person name="Kuo A."/>
            <person name="Gay G."/>
            <person name="Dore J."/>
            <person name="Kohler A."/>
            <person name="Nagy L.G."/>
            <person name="Floudas D."/>
            <person name="Copeland A."/>
            <person name="Barry K.W."/>
            <person name="Cichocki N."/>
            <person name="Veneault-Fourrey C."/>
            <person name="LaButti K."/>
            <person name="Lindquist E.A."/>
            <person name="Lipzen A."/>
            <person name="Lundell T."/>
            <person name="Morin E."/>
            <person name="Murat C."/>
            <person name="Sun H."/>
            <person name="Tunlid A."/>
            <person name="Henrissat B."/>
            <person name="Grigoriev I.V."/>
            <person name="Hibbett D.S."/>
            <person name="Martin F."/>
            <person name="Nordberg H.P."/>
            <person name="Cantor M.N."/>
            <person name="Hua S.X."/>
        </authorList>
    </citation>
    <scope>NUCLEOTIDE SEQUENCE [LARGE SCALE GENOMIC DNA]</scope>
    <source>
        <strain evidence="3">h7</strain>
    </source>
</reference>
<evidence type="ECO:0000313" key="2">
    <source>
        <dbReference type="EMBL" id="KIM39968.1"/>
    </source>
</evidence>
<dbReference type="HOGENOM" id="CLU_1586685_0_0_1"/>
<dbReference type="AlphaFoldDB" id="A0A0C2XQS4"/>
<accession>A0A0C2XQS4</accession>
<evidence type="ECO:0000313" key="3">
    <source>
        <dbReference type="Proteomes" id="UP000053424"/>
    </source>
</evidence>
<evidence type="ECO:0000256" key="1">
    <source>
        <dbReference type="SAM" id="Phobius"/>
    </source>
</evidence>
<keyword evidence="3" id="KW-1185">Reference proteome</keyword>
<dbReference type="STRING" id="686832.A0A0C2XQS4"/>
<keyword evidence="1" id="KW-0472">Membrane</keyword>
<dbReference type="OrthoDB" id="5596319at2759"/>
<reference evidence="3" key="2">
    <citation type="submission" date="2015-01" db="EMBL/GenBank/DDBJ databases">
        <title>Evolutionary Origins and Diversification of the Mycorrhizal Mutualists.</title>
        <authorList>
            <consortium name="DOE Joint Genome Institute"/>
            <consortium name="Mycorrhizal Genomics Consortium"/>
            <person name="Kohler A."/>
            <person name="Kuo A."/>
            <person name="Nagy L.G."/>
            <person name="Floudas D."/>
            <person name="Copeland A."/>
            <person name="Barry K.W."/>
            <person name="Cichocki N."/>
            <person name="Veneault-Fourrey C."/>
            <person name="LaButti K."/>
            <person name="Lindquist E.A."/>
            <person name="Lipzen A."/>
            <person name="Lundell T."/>
            <person name="Morin E."/>
            <person name="Murat C."/>
            <person name="Riley R."/>
            <person name="Ohm R."/>
            <person name="Sun H."/>
            <person name="Tunlid A."/>
            <person name="Henrissat B."/>
            <person name="Grigoriev I.V."/>
            <person name="Hibbett D.S."/>
            <person name="Martin F."/>
        </authorList>
    </citation>
    <scope>NUCLEOTIDE SEQUENCE [LARGE SCALE GENOMIC DNA]</scope>
    <source>
        <strain evidence="3">h7</strain>
    </source>
</reference>
<gene>
    <name evidence="2" type="ORF">M413DRAFT_188744</name>
</gene>